<keyword evidence="4" id="KW-1185">Reference proteome</keyword>
<keyword evidence="2" id="KW-0812">Transmembrane</keyword>
<feature type="transmembrane region" description="Helical" evidence="2">
    <location>
        <begin position="60"/>
        <end position="80"/>
    </location>
</feature>
<evidence type="ECO:0000313" key="4">
    <source>
        <dbReference type="Proteomes" id="UP000569914"/>
    </source>
</evidence>
<dbReference type="RefSeq" id="WP_179752918.1">
    <property type="nucleotide sequence ID" value="NZ_JACCBU010000001.1"/>
</dbReference>
<protein>
    <submittedName>
        <fullName evidence="3">Uncharacterized protein</fullName>
    </submittedName>
</protein>
<gene>
    <name evidence="3" type="ORF">BKA15_003580</name>
</gene>
<accession>A0A7Y9I8F0</accession>
<comment type="caution">
    <text evidence="3">The sequence shown here is derived from an EMBL/GenBank/DDBJ whole genome shotgun (WGS) entry which is preliminary data.</text>
</comment>
<dbReference type="Proteomes" id="UP000569914">
    <property type="component" value="Unassembled WGS sequence"/>
</dbReference>
<proteinExistence type="predicted"/>
<sequence>MSTPDHGPQQPGDWRLHDHRPEGPVPQQAGPAPEPASWSQPAPEQAVPGRRPLTARGRSWLMLVTVGCLVLMYLLIWIWYADTHMHDRFVQLPPGQPSATTVNKAQYRVHRLFVTERFDNPDYPEQPYLADAGTVFVAAEIEILRVEEGEHFYCQAKLAVQGNRQLEPRSSVYIDHLKDSKAPVNCQSDDIKVGVPYRFVEIYTVPKQFADEIFGIAVQYTDYGAPYQVVQPPLPR</sequence>
<evidence type="ECO:0000313" key="3">
    <source>
        <dbReference type="EMBL" id="NYE72251.1"/>
    </source>
</evidence>
<organism evidence="3 4">
    <name type="scientific">Microlunatus parietis</name>
    <dbReference type="NCBI Taxonomy" id="682979"/>
    <lineage>
        <taxon>Bacteria</taxon>
        <taxon>Bacillati</taxon>
        <taxon>Actinomycetota</taxon>
        <taxon>Actinomycetes</taxon>
        <taxon>Propionibacteriales</taxon>
        <taxon>Propionibacteriaceae</taxon>
        <taxon>Microlunatus</taxon>
    </lineage>
</organism>
<reference evidence="3 4" key="1">
    <citation type="submission" date="2020-07" db="EMBL/GenBank/DDBJ databases">
        <title>Sequencing the genomes of 1000 actinobacteria strains.</title>
        <authorList>
            <person name="Klenk H.-P."/>
        </authorList>
    </citation>
    <scope>NUCLEOTIDE SEQUENCE [LARGE SCALE GENOMIC DNA]</scope>
    <source>
        <strain evidence="3 4">DSM 22083</strain>
    </source>
</reference>
<keyword evidence="2" id="KW-1133">Transmembrane helix</keyword>
<evidence type="ECO:0000256" key="2">
    <source>
        <dbReference type="SAM" id="Phobius"/>
    </source>
</evidence>
<dbReference type="AlphaFoldDB" id="A0A7Y9I8F0"/>
<evidence type="ECO:0000256" key="1">
    <source>
        <dbReference type="SAM" id="MobiDB-lite"/>
    </source>
</evidence>
<feature type="region of interest" description="Disordered" evidence="1">
    <location>
        <begin position="1"/>
        <end position="50"/>
    </location>
</feature>
<keyword evidence="2" id="KW-0472">Membrane</keyword>
<name>A0A7Y9I8F0_9ACTN</name>
<dbReference type="EMBL" id="JACCBU010000001">
    <property type="protein sequence ID" value="NYE72251.1"/>
    <property type="molecule type" value="Genomic_DNA"/>
</dbReference>